<dbReference type="PROSITE" id="PS51819">
    <property type="entry name" value="VOC"/>
    <property type="match status" value="1"/>
</dbReference>
<dbReference type="EMBL" id="JACHVS010000001">
    <property type="protein sequence ID" value="MBB2994149.1"/>
    <property type="molecule type" value="Genomic_DNA"/>
</dbReference>
<keyword evidence="3" id="KW-1185">Reference proteome</keyword>
<dbReference type="AlphaFoldDB" id="A0A839QDC8"/>
<dbReference type="InterPro" id="IPR037523">
    <property type="entry name" value="VOC_core"/>
</dbReference>
<dbReference type="Pfam" id="PF13669">
    <property type="entry name" value="Glyoxalase_4"/>
    <property type="match status" value="1"/>
</dbReference>
<evidence type="ECO:0000259" key="1">
    <source>
        <dbReference type="PROSITE" id="PS51819"/>
    </source>
</evidence>
<dbReference type="GO" id="GO:0016829">
    <property type="term" value="F:lyase activity"/>
    <property type="evidence" value="ECO:0007669"/>
    <property type="project" value="UniProtKB-KW"/>
</dbReference>
<dbReference type="Proteomes" id="UP000523000">
    <property type="component" value="Unassembled WGS sequence"/>
</dbReference>
<dbReference type="Gene3D" id="3.10.180.10">
    <property type="entry name" value="2,3-Dihydroxybiphenyl 1,2-Dioxygenase, domain 1"/>
    <property type="match status" value="1"/>
</dbReference>
<gene>
    <name evidence="2" type="ORF">E9229_000340</name>
</gene>
<dbReference type="InterPro" id="IPR029068">
    <property type="entry name" value="Glyas_Bleomycin-R_OHBP_Dase"/>
</dbReference>
<feature type="domain" description="VOC" evidence="1">
    <location>
        <begin position="7"/>
        <end position="146"/>
    </location>
</feature>
<keyword evidence="2" id="KW-0560">Oxidoreductase</keyword>
<sequence length="275" mass="29797">MNRNFGALDQIGIVVRHLERVRESMEAIFGILPTATSVNNYEGVSYRGEIVDTAMESLVYSHFGIELQFIAPLGSENVWDDFLQQRGEGIHHLRFQVEDQTAAMLELADQGMAVAQAGDSAVGAGVAYAYFDSVPELGFTVETINSAGIARLAASVKPGPDAARMIPLSLEIDIGIEQPLLLNLIDIDRGHTTLRFRVPEAAGFWRGGRQPVLRLDDGRGTDFGIPVAQWALPPLDDVLQVSFPGVPDPAATTLLIRAEGEPRFEVAATLAASMR</sequence>
<name>A0A839QDC8_9MICC</name>
<dbReference type="RefSeq" id="WP_183509523.1">
    <property type="nucleotide sequence ID" value="NZ_BAABGK010000112.1"/>
</dbReference>
<keyword evidence="2" id="KW-0456">Lyase</keyword>
<dbReference type="SUPFAM" id="SSF54593">
    <property type="entry name" value="Glyoxalase/Bleomycin resistance protein/Dihydroxybiphenyl dioxygenase"/>
    <property type="match status" value="1"/>
</dbReference>
<keyword evidence="2" id="KW-0223">Dioxygenase</keyword>
<accession>A0A839QDC8</accession>
<evidence type="ECO:0000313" key="2">
    <source>
        <dbReference type="EMBL" id="MBB2994149.1"/>
    </source>
</evidence>
<protein>
    <submittedName>
        <fullName evidence="2">Catechol 2,3-dioxygenase-like lactoylglutathione lyase family enzyme</fullName>
    </submittedName>
</protein>
<reference evidence="2 3" key="1">
    <citation type="submission" date="2020-08" db="EMBL/GenBank/DDBJ databases">
        <title>Sequencing the genomes of 1000 actinobacteria strains.</title>
        <authorList>
            <person name="Klenk H.-P."/>
        </authorList>
    </citation>
    <scope>NUCLEOTIDE SEQUENCE [LARGE SCALE GENOMIC DNA]</scope>
    <source>
        <strain evidence="2 3">DSM 22826</strain>
    </source>
</reference>
<evidence type="ECO:0000313" key="3">
    <source>
        <dbReference type="Proteomes" id="UP000523000"/>
    </source>
</evidence>
<dbReference type="GO" id="GO:0051213">
    <property type="term" value="F:dioxygenase activity"/>
    <property type="evidence" value="ECO:0007669"/>
    <property type="project" value="UniProtKB-KW"/>
</dbReference>
<proteinExistence type="predicted"/>
<organism evidence="2 3">
    <name type="scientific">Paeniglutamicibacter cryotolerans</name>
    <dbReference type="NCBI Taxonomy" id="670079"/>
    <lineage>
        <taxon>Bacteria</taxon>
        <taxon>Bacillati</taxon>
        <taxon>Actinomycetota</taxon>
        <taxon>Actinomycetes</taxon>
        <taxon>Micrococcales</taxon>
        <taxon>Micrococcaceae</taxon>
        <taxon>Paeniglutamicibacter</taxon>
    </lineage>
</organism>
<comment type="caution">
    <text evidence="2">The sequence shown here is derived from an EMBL/GenBank/DDBJ whole genome shotgun (WGS) entry which is preliminary data.</text>
</comment>